<keyword evidence="2" id="KW-0479">Metal-binding</keyword>
<dbReference type="GO" id="GO:0046872">
    <property type="term" value="F:metal ion binding"/>
    <property type="evidence" value="ECO:0007669"/>
    <property type="project" value="UniProtKB-KW"/>
</dbReference>
<evidence type="ECO:0000259" key="5">
    <source>
        <dbReference type="Pfam" id="PF13613"/>
    </source>
</evidence>
<comment type="caution">
    <text evidence="6">The sequence shown here is derived from an EMBL/GenBank/DDBJ whole genome shotgun (WGS) entry which is preliminary data.</text>
</comment>
<gene>
    <name evidence="6" type="ORF">V5799_006623</name>
</gene>
<dbReference type="InterPro" id="IPR027805">
    <property type="entry name" value="Transposase_HTH_dom"/>
</dbReference>
<evidence type="ECO:0000313" key="7">
    <source>
        <dbReference type="Proteomes" id="UP001321473"/>
    </source>
</evidence>
<evidence type="ECO:0000256" key="3">
    <source>
        <dbReference type="SAM" id="MobiDB-lite"/>
    </source>
</evidence>
<dbReference type="Pfam" id="PF13359">
    <property type="entry name" value="DDE_Tnp_4"/>
    <property type="match status" value="1"/>
</dbReference>
<evidence type="ECO:0000313" key="6">
    <source>
        <dbReference type="EMBL" id="KAK8766594.1"/>
    </source>
</evidence>
<feature type="non-terminal residue" evidence="6">
    <location>
        <position position="248"/>
    </location>
</feature>
<evidence type="ECO:0008006" key="8">
    <source>
        <dbReference type="Google" id="ProtNLM"/>
    </source>
</evidence>
<dbReference type="PANTHER" id="PTHR23080">
    <property type="entry name" value="THAP DOMAIN PROTEIN"/>
    <property type="match status" value="1"/>
</dbReference>
<proteinExistence type="predicted"/>
<sequence length="248" mass="27353">MPWKEDRALSDNFSKEKPLPLPACDPEIEASASSSGEIEDSAPASRGNADISPSPDIPAELQALRKEIGVQANTLDAARKQPLSTASIRGEKDLNILTGIPCFQLFYNICDVYTDSRMLVQAKRFCLSNEDTLLSTLIKLHHNKSFALLGVLYGIHRTTASEIFKASVIILAEIMKNAVFCPSKEAVVDNLTVYFKEYSSVRAVLDCTEVPIQRPKDMESQLLTYSWYKGVYTAKVLVGETSGGHISY</sequence>
<evidence type="ECO:0000256" key="2">
    <source>
        <dbReference type="ARBA" id="ARBA00022723"/>
    </source>
</evidence>
<dbReference type="Proteomes" id="UP001321473">
    <property type="component" value="Unassembled WGS sequence"/>
</dbReference>
<feature type="compositionally biased region" description="Basic and acidic residues" evidence="3">
    <location>
        <begin position="1"/>
        <end position="18"/>
    </location>
</feature>
<name>A0AAQ4DVV4_AMBAM</name>
<feature type="domain" description="Transposase Helix-turn-helix" evidence="5">
    <location>
        <begin position="126"/>
        <end position="175"/>
    </location>
</feature>
<dbReference type="InterPro" id="IPR027806">
    <property type="entry name" value="HARBI1_dom"/>
</dbReference>
<reference evidence="6 7" key="1">
    <citation type="journal article" date="2023" name="Arcadia Sci">
        <title>De novo assembly of a long-read Amblyomma americanum tick genome.</title>
        <authorList>
            <person name="Chou S."/>
            <person name="Poskanzer K.E."/>
            <person name="Rollins M."/>
            <person name="Thuy-Boun P.S."/>
        </authorList>
    </citation>
    <scope>NUCLEOTIDE SEQUENCE [LARGE SCALE GENOMIC DNA]</scope>
    <source>
        <strain evidence="6">F_SG_1</strain>
        <tissue evidence="6">Salivary glands</tissue>
    </source>
</reference>
<comment type="cofactor">
    <cofactor evidence="1">
        <name>a divalent metal cation</name>
        <dbReference type="ChEBI" id="CHEBI:60240"/>
    </cofactor>
</comment>
<feature type="domain" description="DDE Tnp4" evidence="4">
    <location>
        <begin position="205"/>
        <end position="247"/>
    </location>
</feature>
<accession>A0AAQ4DVV4</accession>
<protein>
    <recommendedName>
        <fullName evidence="8">Tick transposon</fullName>
    </recommendedName>
</protein>
<evidence type="ECO:0000256" key="1">
    <source>
        <dbReference type="ARBA" id="ARBA00001968"/>
    </source>
</evidence>
<organism evidence="6 7">
    <name type="scientific">Amblyomma americanum</name>
    <name type="common">Lone star tick</name>
    <dbReference type="NCBI Taxonomy" id="6943"/>
    <lineage>
        <taxon>Eukaryota</taxon>
        <taxon>Metazoa</taxon>
        <taxon>Ecdysozoa</taxon>
        <taxon>Arthropoda</taxon>
        <taxon>Chelicerata</taxon>
        <taxon>Arachnida</taxon>
        <taxon>Acari</taxon>
        <taxon>Parasitiformes</taxon>
        <taxon>Ixodida</taxon>
        <taxon>Ixodoidea</taxon>
        <taxon>Ixodidae</taxon>
        <taxon>Amblyomminae</taxon>
        <taxon>Amblyomma</taxon>
    </lineage>
</organism>
<dbReference type="AlphaFoldDB" id="A0AAQ4DVV4"/>
<dbReference type="EMBL" id="JARKHS020026210">
    <property type="protein sequence ID" value="KAK8766594.1"/>
    <property type="molecule type" value="Genomic_DNA"/>
</dbReference>
<keyword evidence="7" id="KW-1185">Reference proteome</keyword>
<dbReference type="Pfam" id="PF13613">
    <property type="entry name" value="HTH_Tnp_4"/>
    <property type="match status" value="1"/>
</dbReference>
<dbReference type="PANTHER" id="PTHR23080:SF141">
    <property type="entry name" value="TRANSPOSASE HELIX-TURN-HELIX DOMAIN-CONTAINING PROTEIN"/>
    <property type="match status" value="1"/>
</dbReference>
<feature type="region of interest" description="Disordered" evidence="3">
    <location>
        <begin position="1"/>
        <end position="56"/>
    </location>
</feature>
<evidence type="ECO:0000259" key="4">
    <source>
        <dbReference type="Pfam" id="PF13359"/>
    </source>
</evidence>